<gene>
    <name evidence="3" type="ORF">SAMN05661096_00167</name>
</gene>
<feature type="region of interest" description="Disordered" evidence="1">
    <location>
        <begin position="791"/>
        <end position="817"/>
    </location>
</feature>
<dbReference type="EMBL" id="FXAW01000001">
    <property type="protein sequence ID" value="SMG08797.1"/>
    <property type="molecule type" value="Genomic_DNA"/>
</dbReference>
<feature type="compositionally biased region" description="Basic and acidic residues" evidence="1">
    <location>
        <begin position="796"/>
        <end position="811"/>
    </location>
</feature>
<dbReference type="Proteomes" id="UP000193804">
    <property type="component" value="Unassembled WGS sequence"/>
</dbReference>
<accession>A0A1X7I2X4</accession>
<dbReference type="InterPro" id="IPR045659">
    <property type="entry name" value="LptD_2"/>
</dbReference>
<dbReference type="InterPro" id="IPR050218">
    <property type="entry name" value="LptD"/>
</dbReference>
<reference evidence="4" key="1">
    <citation type="submission" date="2017-04" db="EMBL/GenBank/DDBJ databases">
        <authorList>
            <person name="Varghese N."/>
            <person name="Submissions S."/>
        </authorList>
    </citation>
    <scope>NUCLEOTIDE SEQUENCE [LARGE SCALE GENOMIC DNA]</scope>
    <source>
        <strain evidence="4">DSM 4125</strain>
    </source>
</reference>
<evidence type="ECO:0000259" key="2">
    <source>
        <dbReference type="Pfam" id="PF19838"/>
    </source>
</evidence>
<evidence type="ECO:0000313" key="4">
    <source>
        <dbReference type="Proteomes" id="UP000193804"/>
    </source>
</evidence>
<dbReference type="PANTHER" id="PTHR30189:SF1">
    <property type="entry name" value="LPS-ASSEMBLY PROTEIN LPTD"/>
    <property type="match status" value="1"/>
</dbReference>
<proteinExistence type="predicted"/>
<dbReference type="GO" id="GO:0009279">
    <property type="term" value="C:cell outer membrane"/>
    <property type="evidence" value="ECO:0007669"/>
    <property type="project" value="TreeGrafter"/>
</dbReference>
<dbReference type="STRING" id="1028.SAMN05661096_00167"/>
<evidence type="ECO:0000313" key="3">
    <source>
        <dbReference type="EMBL" id="SMG08797.1"/>
    </source>
</evidence>
<name>A0A1X7I2X4_9BACT</name>
<dbReference type="PANTHER" id="PTHR30189">
    <property type="entry name" value="LPS-ASSEMBLY PROTEIN"/>
    <property type="match status" value="1"/>
</dbReference>
<keyword evidence="4" id="KW-1185">Reference proteome</keyword>
<protein>
    <recommendedName>
        <fullName evidence="2">LPS-assembly protein LptD central domain-containing protein</fullName>
    </recommendedName>
</protein>
<feature type="domain" description="LPS-assembly protein LptD central" evidence="2">
    <location>
        <begin position="263"/>
        <end position="744"/>
    </location>
</feature>
<dbReference type="Pfam" id="PF19838">
    <property type="entry name" value="LptD_2"/>
    <property type="match status" value="1"/>
</dbReference>
<organism evidence="3 4">
    <name type="scientific">Marivirga sericea</name>
    <dbReference type="NCBI Taxonomy" id="1028"/>
    <lineage>
        <taxon>Bacteria</taxon>
        <taxon>Pseudomonadati</taxon>
        <taxon>Bacteroidota</taxon>
        <taxon>Cytophagia</taxon>
        <taxon>Cytophagales</taxon>
        <taxon>Marivirgaceae</taxon>
        <taxon>Marivirga</taxon>
    </lineage>
</organism>
<sequence>MVIFFTIFRLLNLNSIILHKDCKNSSNRKNPQNNLRRYILSIFIIVAPFFGLAQEVDSISQKSDSVISNFIKIDSTQSLSDSTKEILSDSTIANLTDSTKATATDSVKTQKKGDIATTVNYSAKDSMNFNMKTQDIIMFKTAHVDYGEIELDADKIKVNYNTKILEASGLKDSTEKVTGKPVFTDKGQVYQTDQIVYNFDTKKAIIKGVVTQQGEAFMHSNWTKKNEKDEMFSDHALYTTCNLEHPHFGIAANKIKLIPGDKILAGPFNLEITELPTPFVFPFGMFPMPNNKTSGILFPTYGEENRRGFFLRDGGYYWAINEYADMALRGEIYSKGSYGLSLASNYKKRYSYNGTLNIRFNQQRIGETEADSSISRDFWVQWSHRPESKGTGRFSASVNGGTSSFNNNNPTQNFEQQVTANFNSNISYSNVIKGTPFNYAVSARHDQDVRTNEINLLLPEVALNMNRQYPFKKVNVNGLDWIQKVNYSYNFTTTNRITNNIGRVGPEAREDSIADFSQENLPYFLERANNGGRHRIPVSTSFNLLKFITASPSFNYDEIWYLRELNHRYSEETKGVVIDTINTFSRASSYNAGIGFTTRLYGTIYPKKGPVKAVRHIMTPSVNLNWRPDFGEEEYGIYKEVQTDSLGNTRVFSKYEGFVYGSPGRGESGTIGISLANTVEMKVKKDSDTSDIAKKVKIFDNLSFATSYNVIADSFRLAPISINARTNLFNNKLDINIQTGFDPYVMVLDSITTRENGTEEVFQRRIDQYAWEGGQGIGRLTTANIALSTNLNPAGKKSDDENRDNLEDQAREAGASEDQVQALSNNPAMYVDFNVPWNLRVRYNIRWSRQGFEEANIQQTMNFSGDINFTENWKVGFTSGYDFESQDFTQTSINIFRNLHCWQINANWVPFGRFQSFSVDIGVKASILQDLKLNRRRSWWDN</sequence>
<dbReference type="AlphaFoldDB" id="A0A1X7I2X4"/>
<dbReference type="GO" id="GO:1990351">
    <property type="term" value="C:transporter complex"/>
    <property type="evidence" value="ECO:0007669"/>
    <property type="project" value="TreeGrafter"/>
</dbReference>
<evidence type="ECO:0000256" key="1">
    <source>
        <dbReference type="SAM" id="MobiDB-lite"/>
    </source>
</evidence>